<keyword evidence="2" id="KW-0067">ATP-binding</keyword>
<protein>
    <submittedName>
        <fullName evidence="6">Hsp70 family protein</fullName>
    </submittedName>
</protein>
<name>A0ABY5W6G7_9ACTN</name>
<proteinExistence type="predicted"/>
<evidence type="ECO:0000256" key="5">
    <source>
        <dbReference type="SAM" id="Phobius"/>
    </source>
</evidence>
<dbReference type="EMBL" id="CP073720">
    <property type="protein sequence ID" value="UWP85593.1"/>
    <property type="molecule type" value="Genomic_DNA"/>
</dbReference>
<evidence type="ECO:0000313" key="6">
    <source>
        <dbReference type="EMBL" id="UWP85593.1"/>
    </source>
</evidence>
<dbReference type="Pfam" id="PF00012">
    <property type="entry name" value="HSP70"/>
    <property type="match status" value="1"/>
</dbReference>
<keyword evidence="3" id="KW-0143">Chaperone</keyword>
<feature type="transmembrane region" description="Helical" evidence="5">
    <location>
        <begin position="23"/>
        <end position="41"/>
    </location>
</feature>
<dbReference type="Proteomes" id="UP001059617">
    <property type="component" value="Chromosome"/>
</dbReference>
<evidence type="ECO:0000256" key="2">
    <source>
        <dbReference type="ARBA" id="ARBA00022840"/>
    </source>
</evidence>
<keyword evidence="5" id="KW-0812">Transmembrane</keyword>
<dbReference type="Gene3D" id="3.90.640.10">
    <property type="entry name" value="Actin, Chain A, domain 4"/>
    <property type="match status" value="1"/>
</dbReference>
<evidence type="ECO:0000256" key="1">
    <source>
        <dbReference type="ARBA" id="ARBA00022741"/>
    </source>
</evidence>
<organism evidence="6 7">
    <name type="scientific">Dactylosporangium fulvum</name>
    <dbReference type="NCBI Taxonomy" id="53359"/>
    <lineage>
        <taxon>Bacteria</taxon>
        <taxon>Bacillati</taxon>
        <taxon>Actinomycetota</taxon>
        <taxon>Actinomycetes</taxon>
        <taxon>Micromonosporales</taxon>
        <taxon>Micromonosporaceae</taxon>
        <taxon>Dactylosporangium</taxon>
    </lineage>
</organism>
<keyword evidence="5" id="KW-0472">Membrane</keyword>
<evidence type="ECO:0000256" key="3">
    <source>
        <dbReference type="ARBA" id="ARBA00023186"/>
    </source>
</evidence>
<dbReference type="Gene3D" id="3.30.420.40">
    <property type="match status" value="2"/>
</dbReference>
<dbReference type="PANTHER" id="PTHR42749:SF1">
    <property type="entry name" value="CELL SHAPE-DETERMINING PROTEIN MREB"/>
    <property type="match status" value="1"/>
</dbReference>
<evidence type="ECO:0000256" key="4">
    <source>
        <dbReference type="SAM" id="MobiDB-lite"/>
    </source>
</evidence>
<dbReference type="RefSeq" id="WP_259863729.1">
    <property type="nucleotide sequence ID" value="NZ_BAAAST010000012.1"/>
</dbReference>
<accession>A0ABY5W6G7</accession>
<sequence length="451" mass="47825">MWIIRALAGPAADGQAAVPTGRFVAIVVVVLIAVGSTALILRERGRANPFAPPGREPAANDPVARTEPVPEPTPEPLADPVAEPGAQPEAGRPTAAPRLAVDYGTSNTVALMRRDDDRIRPLLFDASPLLPSAVHDVGGQILTGRDAVNAARLDPGRHEPNPKRRLNENSILLGDREHDLADLVAATLRRVADEVRHAFGVEPGPGTALTHPAAWGAIRRSILTDAAARAGLTDPVLVPEPVAAATYYATVLGQTLPHGHSLVVYDLGAGTFDTSVVRRDGDGLDVLAADGLDDLGGLDFDALVVDLVGAQVRARTGEADERWQHLLRPRDAAERRLARLLWDDARAAKEALSRLPMTAVSLPGLGVETHVTREQFEAAARPLVDRTVRATAAVLRAAAVPPDRVAGLFLVGGATRMPLAATMLFQQLRIRPTVLEQPEIVVAEGALHHIP</sequence>
<keyword evidence="5" id="KW-1133">Transmembrane helix</keyword>
<evidence type="ECO:0000313" key="7">
    <source>
        <dbReference type="Proteomes" id="UP001059617"/>
    </source>
</evidence>
<keyword evidence="1" id="KW-0547">Nucleotide-binding</keyword>
<dbReference type="PRINTS" id="PR00301">
    <property type="entry name" value="HEATSHOCK70"/>
</dbReference>
<reference evidence="6" key="1">
    <citation type="submission" date="2021-04" db="EMBL/GenBank/DDBJ databases">
        <authorList>
            <person name="Hartkoorn R.C."/>
            <person name="Beaudoing E."/>
            <person name="Hot D."/>
        </authorList>
    </citation>
    <scope>NUCLEOTIDE SEQUENCE</scope>
    <source>
        <strain evidence="6">NRRL B-16292</strain>
    </source>
</reference>
<feature type="region of interest" description="Disordered" evidence="4">
    <location>
        <begin position="47"/>
        <end position="95"/>
    </location>
</feature>
<dbReference type="PANTHER" id="PTHR42749">
    <property type="entry name" value="CELL SHAPE-DETERMINING PROTEIN MREB"/>
    <property type="match status" value="1"/>
</dbReference>
<keyword evidence="7" id="KW-1185">Reference proteome</keyword>
<dbReference type="InterPro" id="IPR013126">
    <property type="entry name" value="Hsp_70_fam"/>
</dbReference>
<dbReference type="InterPro" id="IPR043129">
    <property type="entry name" value="ATPase_NBD"/>
</dbReference>
<dbReference type="SUPFAM" id="SSF53067">
    <property type="entry name" value="Actin-like ATPase domain"/>
    <property type="match status" value="2"/>
</dbReference>
<reference evidence="6" key="2">
    <citation type="submission" date="2022-09" db="EMBL/GenBank/DDBJ databases">
        <title>Biosynthetic gene clusters of Dactylosporangioum fulvum.</title>
        <authorList>
            <person name="Caradec T."/>
        </authorList>
    </citation>
    <scope>NUCLEOTIDE SEQUENCE</scope>
    <source>
        <strain evidence="6">NRRL B-16292</strain>
    </source>
</reference>
<gene>
    <name evidence="6" type="ORF">Dfulv_15650</name>
</gene>